<evidence type="ECO:0000313" key="4">
    <source>
        <dbReference type="Proteomes" id="UP000016412"/>
    </source>
</evidence>
<dbReference type="EMBL" id="AVQI01000028">
    <property type="protein sequence ID" value="ERK04088.1"/>
    <property type="molecule type" value="Genomic_DNA"/>
</dbReference>
<evidence type="ECO:0000313" key="5">
    <source>
        <dbReference type="Proteomes" id="UP000016646"/>
    </source>
</evidence>
<sequence>MDKKDLINYSPVRSFDNITDGGLKAGEIGLVTAKKGVGKTAILVQFGLDALLKDEQLAHVSFDQHSSNVISWYDSIFTEISKKKNIADTPELKDSIMRDRMILNFNQETFSLAKVINTLKSLKAGGIAVSALVIDGMNMDKVSKEDIETVSHFVKEEKITAWFSDTKASADLEGSCRPELLPFFDAVCHLAASQNGVALSVLKLRDKTAVAGTVNLDPKTLLMSAK</sequence>
<dbReference type="EMBL" id="AUZJ01000043">
    <property type="protein sequence ID" value="ERF60249.1"/>
    <property type="molecule type" value="Genomic_DNA"/>
</dbReference>
<dbReference type="AlphaFoldDB" id="U2LI28"/>
<dbReference type="Pfam" id="PF06745">
    <property type="entry name" value="ATPase"/>
    <property type="match status" value="1"/>
</dbReference>
<dbReference type="Proteomes" id="UP000016646">
    <property type="component" value="Unassembled WGS sequence"/>
</dbReference>
<feature type="domain" description="KaiC-like" evidence="1">
    <location>
        <begin position="12"/>
        <end position="191"/>
    </location>
</feature>
<evidence type="ECO:0000313" key="2">
    <source>
        <dbReference type="EMBL" id="ERF60249.1"/>
    </source>
</evidence>
<dbReference type="Gene3D" id="3.40.50.300">
    <property type="entry name" value="P-loop containing nucleotide triphosphate hydrolases"/>
    <property type="match status" value="1"/>
</dbReference>
<proteinExistence type="predicted"/>
<accession>U2LI28</accession>
<dbReference type="InterPro" id="IPR014774">
    <property type="entry name" value="KaiC-like_dom"/>
</dbReference>
<gene>
    <name evidence="3" type="ORF">HMPREF0860_1521</name>
    <name evidence="2" type="ORF">HMPREF1325_2501</name>
</gene>
<protein>
    <submittedName>
        <fullName evidence="2">KaiC family protein</fullName>
    </submittedName>
</protein>
<comment type="caution">
    <text evidence="2">The sequence shown here is derived from an EMBL/GenBank/DDBJ whole genome shotgun (WGS) entry which is preliminary data.</text>
</comment>
<dbReference type="Proteomes" id="UP000016412">
    <property type="component" value="Unassembled WGS sequence"/>
</dbReference>
<dbReference type="STRING" id="1125725.HMPREF1325_2501"/>
<organism evidence="2 4">
    <name type="scientific">Treponema socranskii subsp. socranskii VPI DR56BR1116 = ATCC 35536</name>
    <dbReference type="NCBI Taxonomy" id="1125725"/>
    <lineage>
        <taxon>Bacteria</taxon>
        <taxon>Pseudomonadati</taxon>
        <taxon>Spirochaetota</taxon>
        <taxon>Spirochaetia</taxon>
        <taxon>Spirochaetales</taxon>
        <taxon>Treponemataceae</taxon>
        <taxon>Treponema</taxon>
    </lineage>
</organism>
<dbReference type="eggNOG" id="COG0467">
    <property type="taxonomic scope" value="Bacteria"/>
</dbReference>
<dbReference type="RefSeq" id="WP_021330648.1">
    <property type="nucleotide sequence ID" value="NZ_AUZJ01000043.1"/>
</dbReference>
<reference evidence="4 5" key="1">
    <citation type="submission" date="2013-08" db="EMBL/GenBank/DDBJ databases">
        <authorList>
            <person name="Durkin A.S."/>
            <person name="Haft D.R."/>
            <person name="McCorrison J."/>
            <person name="Torralba M."/>
            <person name="Gillis M."/>
            <person name="Haft D.H."/>
            <person name="Methe B."/>
            <person name="Sutton G."/>
            <person name="Nelson K.E."/>
        </authorList>
    </citation>
    <scope>NUCLEOTIDE SEQUENCE [LARGE SCALE GENOMIC DNA]</scope>
    <source>
        <strain evidence="3 5">ATCC 35536</strain>
        <strain evidence="2 4">VPI DR56BR1116</strain>
    </source>
</reference>
<dbReference type="PATRIC" id="fig|1125725.3.peg.1675"/>
<keyword evidence="5" id="KW-1185">Reference proteome</keyword>
<dbReference type="OrthoDB" id="368791at2"/>
<evidence type="ECO:0000259" key="1">
    <source>
        <dbReference type="Pfam" id="PF06745"/>
    </source>
</evidence>
<evidence type="ECO:0000313" key="3">
    <source>
        <dbReference type="EMBL" id="ERK04088.1"/>
    </source>
</evidence>
<name>U2LI28_TRESO</name>
<dbReference type="InterPro" id="IPR027417">
    <property type="entry name" value="P-loop_NTPase"/>
</dbReference>
<dbReference type="SUPFAM" id="SSF52540">
    <property type="entry name" value="P-loop containing nucleoside triphosphate hydrolases"/>
    <property type="match status" value="1"/>
</dbReference>